<name>A0A1H3XBR5_9BACT</name>
<protein>
    <submittedName>
        <fullName evidence="1">Uncharacterized protein</fullName>
    </submittedName>
</protein>
<keyword evidence="2" id="KW-1185">Reference proteome</keyword>
<proteinExistence type="predicted"/>
<evidence type="ECO:0000313" key="1">
    <source>
        <dbReference type="EMBL" id="SDZ96114.1"/>
    </source>
</evidence>
<evidence type="ECO:0000313" key="2">
    <source>
        <dbReference type="Proteomes" id="UP000199041"/>
    </source>
</evidence>
<dbReference type="AlphaFoldDB" id="A0A1H3XBR5"/>
<sequence length="204" mass="23482">MAKIIWYFFALIMLLWEGSQNGNLLSCNRPYQAPKKTTPDSIMLKPLVDHSPYTKVSFTKAVLKGAAIVERTNRYGAIGEDKKLAGIYIHSNLYIKEIKSFLADPAYSTDQKIIVICLIQNLRLDTYLDILNYTAVLYKNQKVEEMVLEWVIAPNINKRQIIARSYKDPKVRQLLNQIRQINGLSSTTRRIIQQILTGEETKFL</sequence>
<dbReference type="Proteomes" id="UP000199041">
    <property type="component" value="Unassembled WGS sequence"/>
</dbReference>
<organism evidence="1 2">
    <name type="scientific">Arachidicoccus rhizosphaerae</name>
    <dbReference type="NCBI Taxonomy" id="551991"/>
    <lineage>
        <taxon>Bacteria</taxon>
        <taxon>Pseudomonadati</taxon>
        <taxon>Bacteroidota</taxon>
        <taxon>Chitinophagia</taxon>
        <taxon>Chitinophagales</taxon>
        <taxon>Chitinophagaceae</taxon>
        <taxon>Arachidicoccus</taxon>
    </lineage>
</organism>
<gene>
    <name evidence="1" type="ORF">SAMN05192529_10544</name>
</gene>
<dbReference type="RefSeq" id="WP_091394901.1">
    <property type="nucleotide sequence ID" value="NZ_FNQY01000005.1"/>
</dbReference>
<reference evidence="1 2" key="1">
    <citation type="submission" date="2016-10" db="EMBL/GenBank/DDBJ databases">
        <authorList>
            <person name="de Groot N.N."/>
        </authorList>
    </citation>
    <scope>NUCLEOTIDE SEQUENCE [LARGE SCALE GENOMIC DNA]</scope>
    <source>
        <strain evidence="1 2">Vu-144</strain>
    </source>
</reference>
<accession>A0A1H3XBR5</accession>
<dbReference type="EMBL" id="FNQY01000005">
    <property type="protein sequence ID" value="SDZ96114.1"/>
    <property type="molecule type" value="Genomic_DNA"/>
</dbReference>